<reference evidence="1" key="1">
    <citation type="submission" date="2022-10" db="EMBL/GenBank/DDBJ databases">
        <title>Culturing micro-colonial fungi from biological soil crusts in the Mojave desert and describing Neophaeococcomyces mojavensis, and introducing the new genera and species Taxawa tesnikishii.</title>
        <authorList>
            <person name="Kurbessoian T."/>
            <person name="Stajich J.E."/>
        </authorList>
    </citation>
    <scope>NUCLEOTIDE SEQUENCE</scope>
    <source>
        <strain evidence="1">JES_112</strain>
    </source>
</reference>
<evidence type="ECO:0000313" key="2">
    <source>
        <dbReference type="Proteomes" id="UP001172386"/>
    </source>
</evidence>
<gene>
    <name evidence="1" type="ORF">H2198_007479</name>
</gene>
<dbReference type="Proteomes" id="UP001172386">
    <property type="component" value="Unassembled WGS sequence"/>
</dbReference>
<proteinExistence type="predicted"/>
<evidence type="ECO:0000313" key="1">
    <source>
        <dbReference type="EMBL" id="KAJ9653337.1"/>
    </source>
</evidence>
<comment type="caution">
    <text evidence="1">The sequence shown here is derived from an EMBL/GenBank/DDBJ whole genome shotgun (WGS) entry which is preliminary data.</text>
</comment>
<protein>
    <submittedName>
        <fullName evidence="1">Uncharacterized protein</fullName>
    </submittedName>
</protein>
<accession>A0ACC3A033</accession>
<keyword evidence="2" id="KW-1185">Reference proteome</keyword>
<sequence>MRILFGFALLIQNMQYPIDADDDLIASNIPDDQKSRGLSEMSAHLRQIAIRRITSKVQSRLYRSITPSDFETREKIAHELLADLDTWRQSVLPASEVQSPYQTTTWANLNYERERLSCLKALVLPNRVQPDPGSLKYIMPCLDSAMRVLHYYGELCSNDRLMMNWTGVQDLLGSGFVLLFCILIVHSGTQRTEISPLHADEEKVYKDAIDTIELCSDLLSQIAMQWNTVKQHQHIFHLLSQEIKRQIQYPPEQMLWQNGHQIMDTSECEPVEQVPSEFTTAFPNDLSHFQDFDFDALDWDGIFASESNMLDFDLPTIT</sequence>
<name>A0ACC3A033_9EURO</name>
<organism evidence="1 2">
    <name type="scientific">Neophaeococcomyces mojaviensis</name>
    <dbReference type="NCBI Taxonomy" id="3383035"/>
    <lineage>
        <taxon>Eukaryota</taxon>
        <taxon>Fungi</taxon>
        <taxon>Dikarya</taxon>
        <taxon>Ascomycota</taxon>
        <taxon>Pezizomycotina</taxon>
        <taxon>Eurotiomycetes</taxon>
        <taxon>Chaetothyriomycetidae</taxon>
        <taxon>Chaetothyriales</taxon>
        <taxon>Chaetothyriales incertae sedis</taxon>
        <taxon>Neophaeococcomyces</taxon>
    </lineage>
</organism>
<dbReference type="EMBL" id="JAPDRQ010000158">
    <property type="protein sequence ID" value="KAJ9653337.1"/>
    <property type="molecule type" value="Genomic_DNA"/>
</dbReference>